<dbReference type="Gene3D" id="3.10.180.10">
    <property type="entry name" value="2,3-Dihydroxybiphenyl 1,2-Dioxygenase, domain 1"/>
    <property type="match status" value="2"/>
</dbReference>
<dbReference type="RefSeq" id="WP_028497113.1">
    <property type="nucleotide sequence ID" value="NZ_FOQZ01000006.1"/>
</dbReference>
<dbReference type="GO" id="GO:0051213">
    <property type="term" value="F:dioxygenase activity"/>
    <property type="evidence" value="ECO:0007669"/>
    <property type="project" value="UniProtKB-KW"/>
</dbReference>
<feature type="domain" description="VOC" evidence="1">
    <location>
        <begin position="153"/>
        <end position="274"/>
    </location>
</feature>
<sequence length="332" mass="38220">MAHPENFDLAHLGAVELFTPKFEESLHFFRDLLAMREVARIGDSAYLRCWDEYQLYSLKLTASHTNGVGRTLYRTTSPEALERRVAEIEKTGLGHGWRDPEVGVGRSYEFEDPDGHLMALYYDTELYVADDEDRPALKNQASAFPGRGINVRRLDHINYLASDVDKAGAFWRDVMMTRDSEAVRLDDGRYGAWWFRFHQKSYDVVYSDDWTGERGRFHHFAFAPDSREDILRAADICLENGIYIEYGPYKHAINQTFFLYVWEPGGNRIEFANAQARLVLDPDAPVVEWSQAERAKGQAWGMKTVATFHTHGTPYVENQEEIDRAALEGRPH</sequence>
<dbReference type="InterPro" id="IPR037523">
    <property type="entry name" value="VOC_core"/>
</dbReference>
<gene>
    <name evidence="2" type="ORF">SAMN04487751_2772</name>
</gene>
<dbReference type="Pfam" id="PF00903">
    <property type="entry name" value="Glyoxalase"/>
    <property type="match status" value="1"/>
</dbReference>
<dbReference type="PROSITE" id="PS51819">
    <property type="entry name" value="VOC"/>
    <property type="match status" value="2"/>
</dbReference>
<dbReference type="PANTHER" id="PTHR21366">
    <property type="entry name" value="GLYOXALASE FAMILY PROTEIN"/>
    <property type="match status" value="1"/>
</dbReference>
<dbReference type="InterPro" id="IPR004360">
    <property type="entry name" value="Glyas_Fos-R_dOase_dom"/>
</dbReference>
<proteinExistence type="predicted"/>
<evidence type="ECO:0000313" key="2">
    <source>
        <dbReference type="EMBL" id="SFI72196.1"/>
    </source>
</evidence>
<comment type="caution">
    <text evidence="2">The sequence shown here is derived from an EMBL/GenBank/DDBJ whole genome shotgun (WGS) entry which is preliminary data.</text>
</comment>
<evidence type="ECO:0000259" key="1">
    <source>
        <dbReference type="PROSITE" id="PS51819"/>
    </source>
</evidence>
<organism evidence="2 3">
    <name type="scientific">Microbacterium saccharophilum</name>
    <dbReference type="NCBI Taxonomy" id="1213358"/>
    <lineage>
        <taxon>Bacteria</taxon>
        <taxon>Bacillati</taxon>
        <taxon>Actinomycetota</taxon>
        <taxon>Actinomycetes</taxon>
        <taxon>Micrococcales</taxon>
        <taxon>Microbacteriaceae</taxon>
        <taxon>Microbacterium</taxon>
    </lineage>
</organism>
<name>A0A7Z7D1F0_9MICO</name>
<reference evidence="2 3" key="1">
    <citation type="submission" date="2016-10" db="EMBL/GenBank/DDBJ databases">
        <authorList>
            <person name="Varghese N."/>
            <person name="Submissions S."/>
        </authorList>
    </citation>
    <scope>NUCLEOTIDE SEQUENCE [LARGE SCALE GENOMIC DNA]</scope>
    <source>
        <strain evidence="2 3">UNC380MFSha3.1</strain>
    </source>
</reference>
<accession>A0A7Z7D1F0</accession>
<protein>
    <submittedName>
        <fullName evidence="2">Catechol 2,3-dioxygenase</fullName>
    </submittedName>
</protein>
<dbReference type="Proteomes" id="UP000198702">
    <property type="component" value="Unassembled WGS sequence"/>
</dbReference>
<dbReference type="SUPFAM" id="SSF54593">
    <property type="entry name" value="Glyoxalase/Bleomycin resistance protein/Dihydroxybiphenyl dioxygenase"/>
    <property type="match status" value="1"/>
</dbReference>
<feature type="domain" description="VOC" evidence="1">
    <location>
        <begin position="11"/>
        <end position="123"/>
    </location>
</feature>
<keyword evidence="2" id="KW-0223">Dioxygenase</keyword>
<evidence type="ECO:0000313" key="3">
    <source>
        <dbReference type="Proteomes" id="UP000198702"/>
    </source>
</evidence>
<dbReference type="AlphaFoldDB" id="A0A7Z7D1F0"/>
<keyword evidence="2" id="KW-0560">Oxidoreductase</keyword>
<dbReference type="InterPro" id="IPR029068">
    <property type="entry name" value="Glyas_Bleomycin-R_OHBP_Dase"/>
</dbReference>
<dbReference type="InterPro" id="IPR050383">
    <property type="entry name" value="GlyoxalaseI/FosfomycinResist"/>
</dbReference>
<dbReference type="EMBL" id="FOQZ01000006">
    <property type="protein sequence ID" value="SFI72196.1"/>
    <property type="molecule type" value="Genomic_DNA"/>
</dbReference>